<comment type="caution">
    <text evidence="1">The sequence shown here is derived from an EMBL/GenBank/DDBJ whole genome shotgun (WGS) entry which is preliminary data.</text>
</comment>
<name>A0ABQ9DU96_9PASS</name>
<dbReference type="EMBL" id="WHWB01031814">
    <property type="protein sequence ID" value="KAJ7427819.1"/>
    <property type="molecule type" value="Genomic_DNA"/>
</dbReference>
<keyword evidence="2" id="KW-1185">Reference proteome</keyword>
<gene>
    <name evidence="1" type="ORF">WISP_03611</name>
</gene>
<sequence length="110" mass="12485">MSLFGIDMLHLTCQNKICLILDKPIHLLPLLPMPTDLYAGLSNVFEVSNDGLKSAKELAFASKAHYYFAPPHLAEEIEFSLELPNHQPKYPFQIFDITDIREETDLLIVA</sequence>
<proteinExistence type="predicted"/>
<evidence type="ECO:0000313" key="1">
    <source>
        <dbReference type="EMBL" id="KAJ7427819.1"/>
    </source>
</evidence>
<accession>A0ABQ9DU96</accession>
<protein>
    <submittedName>
        <fullName evidence="1">Uncharacterized protein</fullName>
    </submittedName>
</protein>
<reference evidence="1" key="1">
    <citation type="submission" date="2019-10" db="EMBL/GenBank/DDBJ databases">
        <authorList>
            <person name="Soares A.E.R."/>
            <person name="Aleixo A."/>
            <person name="Schneider P."/>
            <person name="Miyaki C.Y."/>
            <person name="Schneider M.P."/>
            <person name="Mello C."/>
            <person name="Vasconcelos A.T.R."/>
        </authorList>
    </citation>
    <scope>NUCLEOTIDE SEQUENCE</scope>
    <source>
        <tissue evidence="1">Muscle</tissue>
    </source>
</reference>
<organism evidence="1 2">
    <name type="scientific">Willisornis vidua</name>
    <name type="common">Xingu scale-backed antbird</name>
    <dbReference type="NCBI Taxonomy" id="1566151"/>
    <lineage>
        <taxon>Eukaryota</taxon>
        <taxon>Metazoa</taxon>
        <taxon>Chordata</taxon>
        <taxon>Craniata</taxon>
        <taxon>Vertebrata</taxon>
        <taxon>Euteleostomi</taxon>
        <taxon>Archelosauria</taxon>
        <taxon>Archosauria</taxon>
        <taxon>Dinosauria</taxon>
        <taxon>Saurischia</taxon>
        <taxon>Theropoda</taxon>
        <taxon>Coelurosauria</taxon>
        <taxon>Aves</taxon>
        <taxon>Neognathae</taxon>
        <taxon>Neoaves</taxon>
        <taxon>Telluraves</taxon>
        <taxon>Australaves</taxon>
        <taxon>Passeriformes</taxon>
        <taxon>Thamnophilidae</taxon>
        <taxon>Willisornis</taxon>
    </lineage>
</organism>
<evidence type="ECO:0000313" key="2">
    <source>
        <dbReference type="Proteomes" id="UP001145742"/>
    </source>
</evidence>
<dbReference type="Proteomes" id="UP001145742">
    <property type="component" value="Unassembled WGS sequence"/>
</dbReference>